<evidence type="ECO:0000313" key="4">
    <source>
        <dbReference type="Proteomes" id="UP001183610"/>
    </source>
</evidence>
<evidence type="ECO:0000313" key="3">
    <source>
        <dbReference type="EMBL" id="MDT0408556.1"/>
    </source>
</evidence>
<dbReference type="InterPro" id="IPR023393">
    <property type="entry name" value="START-like_dom_sf"/>
</dbReference>
<proteinExistence type="predicted"/>
<comment type="caution">
    <text evidence="3">The sequence shown here is derived from an EMBL/GenBank/DDBJ whole genome shotgun (WGS) entry which is preliminary data.</text>
</comment>
<gene>
    <name evidence="3" type="ORF">RM698_05735</name>
</gene>
<dbReference type="Proteomes" id="UP001183610">
    <property type="component" value="Unassembled WGS sequence"/>
</dbReference>
<dbReference type="InterPro" id="IPR005031">
    <property type="entry name" value="COQ10_START"/>
</dbReference>
<feature type="region of interest" description="Disordered" evidence="1">
    <location>
        <begin position="1"/>
        <end position="20"/>
    </location>
</feature>
<dbReference type="SUPFAM" id="SSF55961">
    <property type="entry name" value="Bet v1-like"/>
    <property type="match status" value="2"/>
</dbReference>
<dbReference type="InterPro" id="IPR019587">
    <property type="entry name" value="Polyketide_cyclase/dehydratase"/>
</dbReference>
<dbReference type="EMBL" id="JAVRET010000008">
    <property type="protein sequence ID" value="MDT0408556.1"/>
    <property type="molecule type" value="Genomic_DNA"/>
</dbReference>
<feature type="domain" description="Coenzyme Q-binding protein COQ10 START" evidence="2">
    <location>
        <begin position="21"/>
        <end position="136"/>
    </location>
</feature>
<dbReference type="CDD" id="cd08861">
    <property type="entry name" value="OtcD1_ARO-CYC_like"/>
    <property type="match status" value="2"/>
</dbReference>
<dbReference type="RefSeq" id="WP_009070034.1">
    <property type="nucleotide sequence ID" value="NZ_JAVRET010000008.1"/>
</dbReference>
<protein>
    <submittedName>
        <fullName evidence="3">Aromatase/cyclase</fullName>
    </submittedName>
</protein>
<sequence length="331" mass="35466">MTTTTTGHQRPGSAEHSARLTAPPVSAYELVADVTRWPLLFTPCLHAEVLESGPGTERVRLWALTGEQVRGWTSRRTLDSEGLRVGFRQEDSAPPLAAMGGEWRFTEEGADARAVLAHDWTLTEPGAPAHRWVTETLDRNSTAEIGAVTAWAARTHAAGGADALLFSFTDSLDIAAPAPDVYAFLDAADQWPARLPHVSRVAFTSTQATPLTAGAEVQHLEMETRADDGTRHLTRSIRLGFAGRLLVYKQTTLPAPLLGHAGSWALEPLPGGGTRVTARHRVALDPDAVTERFGAGTTLAAARDTVRALLGGNSRRTLEAARAHTEAAGER</sequence>
<accession>A0ABU2QX61</accession>
<dbReference type="Pfam" id="PF03364">
    <property type="entry name" value="Polyketide_cyc"/>
    <property type="match status" value="1"/>
</dbReference>
<keyword evidence="4" id="KW-1185">Reference proteome</keyword>
<reference evidence="4" key="1">
    <citation type="submission" date="2023-07" db="EMBL/GenBank/DDBJ databases">
        <title>30 novel species of actinomycetes from the DSMZ collection.</title>
        <authorList>
            <person name="Nouioui I."/>
        </authorList>
    </citation>
    <scope>NUCLEOTIDE SEQUENCE [LARGE SCALE GENOMIC DNA]</scope>
    <source>
        <strain evidence="4">DSM 41979</strain>
    </source>
</reference>
<evidence type="ECO:0000259" key="2">
    <source>
        <dbReference type="Pfam" id="PF03364"/>
    </source>
</evidence>
<dbReference type="Pfam" id="PF10604">
    <property type="entry name" value="Polyketide_cyc2"/>
    <property type="match status" value="1"/>
</dbReference>
<organism evidence="3 4">
    <name type="scientific">Streptomyces evansiae</name>
    <dbReference type="NCBI Taxonomy" id="3075535"/>
    <lineage>
        <taxon>Bacteria</taxon>
        <taxon>Bacillati</taxon>
        <taxon>Actinomycetota</taxon>
        <taxon>Actinomycetes</taxon>
        <taxon>Kitasatosporales</taxon>
        <taxon>Streptomycetaceae</taxon>
        <taxon>Streptomyces</taxon>
    </lineage>
</organism>
<evidence type="ECO:0000256" key="1">
    <source>
        <dbReference type="SAM" id="MobiDB-lite"/>
    </source>
</evidence>
<name>A0ABU2QX61_9ACTN</name>
<dbReference type="Gene3D" id="3.30.530.20">
    <property type="match status" value="2"/>
</dbReference>